<dbReference type="SUPFAM" id="SSF52540">
    <property type="entry name" value="P-loop containing nucleoside triphosphate hydrolases"/>
    <property type="match status" value="1"/>
</dbReference>
<dbReference type="InterPro" id="IPR027417">
    <property type="entry name" value="P-loop_NTPase"/>
</dbReference>
<dbReference type="AlphaFoldDB" id="X0XSE6"/>
<organism evidence="1">
    <name type="scientific">marine sediment metagenome</name>
    <dbReference type="NCBI Taxonomy" id="412755"/>
    <lineage>
        <taxon>unclassified sequences</taxon>
        <taxon>metagenomes</taxon>
        <taxon>ecological metagenomes</taxon>
    </lineage>
</organism>
<evidence type="ECO:0000313" key="1">
    <source>
        <dbReference type="EMBL" id="GAG46104.1"/>
    </source>
</evidence>
<sequence>MARVKKYKPEVDYYLDALEDDTRKFAKFWFSEHFKYPFGAIHDPIFDLIDNPNLQQVAIAAPRGVGKTSLVCLALAARHILYKKSHYILLLGASQRRAIENSENLKSKLLSDPDIARFYGPVRPQSTDLTFSKEAWVTASGIRVEPVGAGQKIRGALHGSHRPDLIIVDDVEDREEVRNELLRMDLEDWLYKDILELVNHSEPWRVIVIG</sequence>
<accession>X0XSE6</accession>
<proteinExistence type="predicted"/>
<gene>
    <name evidence="1" type="ORF">S01H1_76715</name>
</gene>
<reference evidence="1" key="1">
    <citation type="journal article" date="2014" name="Front. Microbiol.">
        <title>High frequency of phylogenetically diverse reductive dehalogenase-homologous genes in deep subseafloor sedimentary metagenomes.</title>
        <authorList>
            <person name="Kawai M."/>
            <person name="Futagami T."/>
            <person name="Toyoda A."/>
            <person name="Takaki Y."/>
            <person name="Nishi S."/>
            <person name="Hori S."/>
            <person name="Arai W."/>
            <person name="Tsubouchi T."/>
            <person name="Morono Y."/>
            <person name="Uchiyama I."/>
            <person name="Ito T."/>
            <person name="Fujiyama A."/>
            <person name="Inagaki F."/>
            <person name="Takami H."/>
        </authorList>
    </citation>
    <scope>NUCLEOTIDE SEQUENCE</scope>
    <source>
        <strain evidence="1">Expedition CK06-06</strain>
    </source>
</reference>
<dbReference type="Gene3D" id="3.40.50.300">
    <property type="entry name" value="P-loop containing nucleotide triphosphate hydrolases"/>
    <property type="match status" value="1"/>
</dbReference>
<dbReference type="EMBL" id="BARS01051511">
    <property type="protein sequence ID" value="GAG46104.1"/>
    <property type="molecule type" value="Genomic_DNA"/>
</dbReference>
<evidence type="ECO:0008006" key="2">
    <source>
        <dbReference type="Google" id="ProtNLM"/>
    </source>
</evidence>
<comment type="caution">
    <text evidence="1">The sequence shown here is derived from an EMBL/GenBank/DDBJ whole genome shotgun (WGS) entry which is preliminary data.</text>
</comment>
<protein>
    <recommendedName>
        <fullName evidence="2">Terminase large subunit gp17-like C-terminal domain-containing protein</fullName>
    </recommendedName>
</protein>
<name>X0XSE6_9ZZZZ</name>
<feature type="non-terminal residue" evidence="1">
    <location>
        <position position="210"/>
    </location>
</feature>